<evidence type="ECO:0000313" key="3">
    <source>
        <dbReference type="Proteomes" id="UP000031443"/>
    </source>
</evidence>
<sequence length="234" mass="24903">MDQEHSSTLLGEEEANLHLSAEGTTSEETVPWKVVTSGADGPKAPTSSAEPAPATQLTHTSVVPPPPPAPTHHLAPTDGTIMGPPEPTKVKCKTPKPPASNTNLSVPHPPAPQQFLTQKDISVVPNSLTSFSGHGRYCSPYYGYRSSDAQSLMATITRNPEGAPNKGQWGLREAVWAEECAGRRFPQAPHWPGTVNRSQWELQSAEPADAAGKQTGPAHQWISLSGHVPKIANP</sequence>
<feature type="region of interest" description="Disordered" evidence="1">
    <location>
        <begin position="205"/>
        <end position="234"/>
    </location>
</feature>
<feature type="region of interest" description="Disordered" evidence="1">
    <location>
        <begin position="1"/>
        <end position="103"/>
    </location>
</feature>
<accession>M7B0W8</accession>
<dbReference type="Proteomes" id="UP000031443">
    <property type="component" value="Unassembled WGS sequence"/>
</dbReference>
<keyword evidence="3" id="KW-1185">Reference proteome</keyword>
<evidence type="ECO:0000256" key="1">
    <source>
        <dbReference type="SAM" id="MobiDB-lite"/>
    </source>
</evidence>
<gene>
    <name evidence="2" type="ORF">UY3_17199</name>
</gene>
<evidence type="ECO:0000313" key="2">
    <source>
        <dbReference type="EMBL" id="EMP25718.1"/>
    </source>
</evidence>
<dbReference type="AlphaFoldDB" id="M7B0W8"/>
<protein>
    <submittedName>
        <fullName evidence="2">Uncharacterized protein</fullName>
    </submittedName>
</protein>
<proteinExistence type="predicted"/>
<dbReference type="EMBL" id="KB586882">
    <property type="protein sequence ID" value="EMP25718.1"/>
    <property type="molecule type" value="Genomic_DNA"/>
</dbReference>
<reference evidence="3" key="1">
    <citation type="journal article" date="2013" name="Nat. Genet.">
        <title>The draft genomes of soft-shell turtle and green sea turtle yield insights into the development and evolution of the turtle-specific body plan.</title>
        <authorList>
            <person name="Wang Z."/>
            <person name="Pascual-Anaya J."/>
            <person name="Zadissa A."/>
            <person name="Li W."/>
            <person name="Niimura Y."/>
            <person name="Huang Z."/>
            <person name="Li C."/>
            <person name="White S."/>
            <person name="Xiong Z."/>
            <person name="Fang D."/>
            <person name="Wang B."/>
            <person name="Ming Y."/>
            <person name="Chen Y."/>
            <person name="Zheng Y."/>
            <person name="Kuraku S."/>
            <person name="Pignatelli M."/>
            <person name="Herrero J."/>
            <person name="Beal K."/>
            <person name="Nozawa M."/>
            <person name="Li Q."/>
            <person name="Wang J."/>
            <person name="Zhang H."/>
            <person name="Yu L."/>
            <person name="Shigenobu S."/>
            <person name="Wang J."/>
            <person name="Liu J."/>
            <person name="Flicek P."/>
            <person name="Searle S."/>
            <person name="Wang J."/>
            <person name="Kuratani S."/>
            <person name="Yin Y."/>
            <person name="Aken B."/>
            <person name="Zhang G."/>
            <person name="Irie N."/>
        </authorList>
    </citation>
    <scope>NUCLEOTIDE SEQUENCE [LARGE SCALE GENOMIC DNA]</scope>
</reference>
<name>M7B0W8_CHEMY</name>
<feature type="compositionally biased region" description="Low complexity" evidence="1">
    <location>
        <begin position="42"/>
        <end position="62"/>
    </location>
</feature>
<organism evidence="2 3">
    <name type="scientific">Chelonia mydas</name>
    <name type="common">Green sea-turtle</name>
    <name type="synonym">Chelonia agassizi</name>
    <dbReference type="NCBI Taxonomy" id="8469"/>
    <lineage>
        <taxon>Eukaryota</taxon>
        <taxon>Metazoa</taxon>
        <taxon>Chordata</taxon>
        <taxon>Craniata</taxon>
        <taxon>Vertebrata</taxon>
        <taxon>Euteleostomi</taxon>
        <taxon>Archelosauria</taxon>
        <taxon>Testudinata</taxon>
        <taxon>Testudines</taxon>
        <taxon>Cryptodira</taxon>
        <taxon>Durocryptodira</taxon>
        <taxon>Americhelydia</taxon>
        <taxon>Chelonioidea</taxon>
        <taxon>Cheloniidae</taxon>
        <taxon>Chelonia</taxon>
    </lineage>
</organism>